<dbReference type="Pfam" id="PF04564">
    <property type="entry name" value="U-box"/>
    <property type="match status" value="1"/>
</dbReference>
<gene>
    <name evidence="10" type="ORF">FH972_016261</name>
</gene>
<reference evidence="10 11" key="1">
    <citation type="submission" date="2019-06" db="EMBL/GenBank/DDBJ databases">
        <title>A chromosomal-level reference genome of Carpinus fangiana (Coryloideae, Betulaceae).</title>
        <authorList>
            <person name="Yang X."/>
            <person name="Wang Z."/>
            <person name="Zhang L."/>
            <person name="Hao G."/>
            <person name="Liu J."/>
            <person name="Yang Y."/>
        </authorList>
    </citation>
    <scope>NUCLEOTIDE SEQUENCE [LARGE SCALE GENOMIC DNA]</scope>
    <source>
        <strain evidence="10">Cfa_2016G</strain>
        <tissue evidence="10">Leaf</tissue>
    </source>
</reference>
<sequence>MGSVEEVDQEREFDVEETIFVAVGKSVEESKTTLFWAAQNFAGKKICVLHVYQPKLVAEPMDINFSADRLKQQASKAFQEVEWQKLHELLDQYLLVLVQAGVEADKVWIEMDNVEKGIVNIIARHNIRWLVMGGAAEKYFSKKLAELKSKKAFFVCQQAPISCNVWFVCKGRLIYTRGGRKDKSDLEIAPPLLLLNSDIQNEQSENLESETLTDEMRYLDAVGDVNDLERISRSFGSQCSIYSSWSTKRVVDTSKLALCFADEEEEEQGQATIEYYSRLEEAIRDAKSSKRKEVEEAVKRWREEDNAVEARCKAKALENLCAKEMSQRREIEEVLTREKQEVGRMKNQKDEFIKELQMVKEQKSVLENWLGESQSIVKELEEKIISAVELLISFKEKRDKVQMEHENAAREVNRLRIMLTGEVARFCSVQIPAFSFMDINEATHNFDPSWKIAEGRYGSVYKGILRHVHVAIKMLPFYGCQSQLDFQNEVEVLSRVRHPNLVTLIGTCPEFRSIVYEYVQNGSLEDRLACKDNTSPLPWQIRTKIAADICSTLIFLRSNKPCIIHGNLKPSKVLLDANFVSKLGDLGILHMIPQNEHPAQTIRLCNNPKGTSGYMDPDYLETGKLTPESDVYSFGIILLRLLTGRPVLNIVKDVKCALENESFQAVLDISAGDWPLTQAKQLAQLGLRCCEKSQLNRPDLVSEIWSVLEPIGASCITSASCLVSKKPRQIPSHFMCPIYQEVMTDPQIAADGYTYESEAIRGWFESGHNTSPMTNLKLEHCKLVPNYALQNAILEWELQL</sequence>
<dbReference type="UniPathway" id="UPA00143"/>
<dbReference type="OrthoDB" id="4062651at2759"/>
<dbReference type="AlphaFoldDB" id="A0A5N6RFV6"/>
<dbReference type="Gene3D" id="1.10.510.10">
    <property type="entry name" value="Transferase(Phosphotransferase) domain 1"/>
    <property type="match status" value="1"/>
</dbReference>
<dbReference type="CDD" id="cd01989">
    <property type="entry name" value="USP_STK_Ubox_N"/>
    <property type="match status" value="1"/>
</dbReference>
<dbReference type="SUPFAM" id="SSF57850">
    <property type="entry name" value="RING/U-box"/>
    <property type="match status" value="1"/>
</dbReference>
<organism evidence="10 11">
    <name type="scientific">Carpinus fangiana</name>
    <dbReference type="NCBI Taxonomy" id="176857"/>
    <lineage>
        <taxon>Eukaryota</taxon>
        <taxon>Viridiplantae</taxon>
        <taxon>Streptophyta</taxon>
        <taxon>Embryophyta</taxon>
        <taxon>Tracheophyta</taxon>
        <taxon>Spermatophyta</taxon>
        <taxon>Magnoliopsida</taxon>
        <taxon>eudicotyledons</taxon>
        <taxon>Gunneridae</taxon>
        <taxon>Pentapetalae</taxon>
        <taxon>rosids</taxon>
        <taxon>fabids</taxon>
        <taxon>Fagales</taxon>
        <taxon>Betulaceae</taxon>
        <taxon>Carpinus</taxon>
    </lineage>
</organism>
<protein>
    <recommendedName>
        <fullName evidence="4">RING-type E3 ubiquitin transferase</fullName>
        <ecNumber evidence="4">2.3.2.27</ecNumber>
    </recommendedName>
</protein>
<dbReference type="InterPro" id="IPR051348">
    <property type="entry name" value="U-box_ubiquitin_ligases"/>
</dbReference>
<dbReference type="CDD" id="cd16655">
    <property type="entry name" value="RING-Ubox_WDSUB1-like"/>
    <property type="match status" value="1"/>
</dbReference>
<dbReference type="GO" id="GO:0016567">
    <property type="term" value="P:protein ubiquitination"/>
    <property type="evidence" value="ECO:0007669"/>
    <property type="project" value="UniProtKB-UniPathway"/>
</dbReference>
<feature type="coiled-coil region" evidence="7">
    <location>
        <begin position="276"/>
        <end position="418"/>
    </location>
</feature>
<evidence type="ECO:0000259" key="8">
    <source>
        <dbReference type="PROSITE" id="PS50011"/>
    </source>
</evidence>
<dbReference type="Gene3D" id="3.40.50.620">
    <property type="entry name" value="HUPs"/>
    <property type="match status" value="1"/>
</dbReference>
<keyword evidence="11" id="KW-1185">Reference proteome</keyword>
<comment type="function">
    <text evidence="2">Functions as an E3 ubiquitin ligase.</text>
</comment>
<keyword evidence="5" id="KW-0808">Transferase</keyword>
<evidence type="ECO:0000256" key="4">
    <source>
        <dbReference type="ARBA" id="ARBA00012483"/>
    </source>
</evidence>
<evidence type="ECO:0000313" key="11">
    <source>
        <dbReference type="Proteomes" id="UP000327013"/>
    </source>
</evidence>
<dbReference type="GO" id="GO:0004672">
    <property type="term" value="F:protein kinase activity"/>
    <property type="evidence" value="ECO:0007669"/>
    <property type="project" value="InterPro"/>
</dbReference>
<dbReference type="PROSITE" id="PS51698">
    <property type="entry name" value="U_BOX"/>
    <property type="match status" value="1"/>
</dbReference>
<dbReference type="GO" id="GO:0061630">
    <property type="term" value="F:ubiquitin protein ligase activity"/>
    <property type="evidence" value="ECO:0007669"/>
    <property type="project" value="UniProtKB-EC"/>
</dbReference>
<evidence type="ECO:0000256" key="6">
    <source>
        <dbReference type="ARBA" id="ARBA00022786"/>
    </source>
</evidence>
<dbReference type="InterPro" id="IPR001245">
    <property type="entry name" value="Ser-Thr/Tyr_kinase_cat_dom"/>
</dbReference>
<proteinExistence type="predicted"/>
<dbReference type="InterPro" id="IPR011009">
    <property type="entry name" value="Kinase-like_dom_sf"/>
</dbReference>
<dbReference type="InterPro" id="IPR013083">
    <property type="entry name" value="Znf_RING/FYVE/PHD"/>
</dbReference>
<dbReference type="Pfam" id="PF07714">
    <property type="entry name" value="PK_Tyr_Ser-Thr"/>
    <property type="match status" value="1"/>
</dbReference>
<evidence type="ECO:0000256" key="2">
    <source>
        <dbReference type="ARBA" id="ARBA00003861"/>
    </source>
</evidence>
<comment type="catalytic activity">
    <reaction evidence="1">
        <text>S-ubiquitinyl-[E2 ubiquitin-conjugating enzyme]-L-cysteine + [acceptor protein]-L-lysine = [E2 ubiquitin-conjugating enzyme]-L-cysteine + N(6)-ubiquitinyl-[acceptor protein]-L-lysine.</text>
        <dbReference type="EC" id="2.3.2.27"/>
    </reaction>
</comment>
<dbReference type="SMART" id="SM00504">
    <property type="entry name" value="Ubox"/>
    <property type="match status" value="1"/>
</dbReference>
<feature type="domain" description="Protein kinase" evidence="8">
    <location>
        <begin position="446"/>
        <end position="712"/>
    </location>
</feature>
<dbReference type="SUPFAM" id="SSF56112">
    <property type="entry name" value="Protein kinase-like (PK-like)"/>
    <property type="match status" value="1"/>
</dbReference>
<evidence type="ECO:0000256" key="1">
    <source>
        <dbReference type="ARBA" id="ARBA00000900"/>
    </source>
</evidence>
<comment type="pathway">
    <text evidence="3">Protein modification; protein ubiquitination.</text>
</comment>
<evidence type="ECO:0000313" key="10">
    <source>
        <dbReference type="EMBL" id="KAE8077729.1"/>
    </source>
</evidence>
<dbReference type="Proteomes" id="UP000327013">
    <property type="component" value="Chromosome 6"/>
</dbReference>
<evidence type="ECO:0000256" key="3">
    <source>
        <dbReference type="ARBA" id="ARBA00004906"/>
    </source>
</evidence>
<accession>A0A5N6RFV6</accession>
<dbReference type="PANTHER" id="PTHR45647">
    <property type="entry name" value="OS02G0152300 PROTEIN"/>
    <property type="match status" value="1"/>
</dbReference>
<dbReference type="EC" id="2.3.2.27" evidence="4"/>
<dbReference type="Gene3D" id="3.30.200.20">
    <property type="entry name" value="Phosphorylase Kinase, domain 1"/>
    <property type="match status" value="1"/>
</dbReference>
<dbReference type="GO" id="GO:0005524">
    <property type="term" value="F:ATP binding"/>
    <property type="evidence" value="ECO:0007669"/>
    <property type="project" value="InterPro"/>
</dbReference>
<dbReference type="Gene3D" id="3.30.40.10">
    <property type="entry name" value="Zinc/RING finger domain, C3HC4 (zinc finger)"/>
    <property type="match status" value="1"/>
</dbReference>
<evidence type="ECO:0000256" key="5">
    <source>
        <dbReference type="ARBA" id="ARBA00022679"/>
    </source>
</evidence>
<keyword evidence="6" id="KW-0833">Ubl conjugation pathway</keyword>
<evidence type="ECO:0000256" key="7">
    <source>
        <dbReference type="SAM" id="Coils"/>
    </source>
</evidence>
<name>A0A5N6RFV6_9ROSI</name>
<dbReference type="PANTHER" id="PTHR45647:SF22">
    <property type="entry name" value="U-BOX DOMAIN-CONTAINING PROTEIN 32"/>
    <property type="match status" value="1"/>
</dbReference>
<dbReference type="InterPro" id="IPR014729">
    <property type="entry name" value="Rossmann-like_a/b/a_fold"/>
</dbReference>
<dbReference type="PROSITE" id="PS50011">
    <property type="entry name" value="PROTEIN_KINASE_DOM"/>
    <property type="match status" value="1"/>
</dbReference>
<dbReference type="EMBL" id="CM017326">
    <property type="protein sequence ID" value="KAE8077729.1"/>
    <property type="molecule type" value="Genomic_DNA"/>
</dbReference>
<keyword evidence="7" id="KW-0175">Coiled coil</keyword>
<dbReference type="InterPro" id="IPR000719">
    <property type="entry name" value="Prot_kinase_dom"/>
</dbReference>
<feature type="domain" description="U-box" evidence="9">
    <location>
        <begin position="729"/>
        <end position="800"/>
    </location>
</feature>
<evidence type="ECO:0000259" key="9">
    <source>
        <dbReference type="PROSITE" id="PS51698"/>
    </source>
</evidence>
<dbReference type="SUPFAM" id="SSF52402">
    <property type="entry name" value="Adenine nucleotide alpha hydrolases-like"/>
    <property type="match status" value="1"/>
</dbReference>
<dbReference type="InterPro" id="IPR003613">
    <property type="entry name" value="Ubox_domain"/>
</dbReference>